<dbReference type="AlphaFoldDB" id="A0A0K2U596"/>
<proteinExistence type="predicted"/>
<sequence>SQHRPEKNIPEAVARTSCKSVTRLPLFITRAINLNEILWSIVGLY</sequence>
<reference evidence="1" key="1">
    <citation type="submission" date="2014-05" db="EMBL/GenBank/DDBJ databases">
        <authorList>
            <person name="Chronopoulou M."/>
        </authorList>
    </citation>
    <scope>NUCLEOTIDE SEQUENCE</scope>
    <source>
        <tissue evidence="1">Whole organism</tissue>
    </source>
</reference>
<protein>
    <submittedName>
        <fullName evidence="1">Uncharacterized protein</fullName>
    </submittedName>
</protein>
<name>A0A0K2U596_LEPSM</name>
<dbReference type="EMBL" id="HACA01015510">
    <property type="protein sequence ID" value="CDW32871.1"/>
    <property type="molecule type" value="Transcribed_RNA"/>
</dbReference>
<evidence type="ECO:0000313" key="1">
    <source>
        <dbReference type="EMBL" id="CDW32871.1"/>
    </source>
</evidence>
<feature type="non-terminal residue" evidence="1">
    <location>
        <position position="1"/>
    </location>
</feature>
<organism evidence="1">
    <name type="scientific">Lepeophtheirus salmonis</name>
    <name type="common">Salmon louse</name>
    <name type="synonym">Caligus salmonis</name>
    <dbReference type="NCBI Taxonomy" id="72036"/>
    <lineage>
        <taxon>Eukaryota</taxon>
        <taxon>Metazoa</taxon>
        <taxon>Ecdysozoa</taxon>
        <taxon>Arthropoda</taxon>
        <taxon>Crustacea</taxon>
        <taxon>Multicrustacea</taxon>
        <taxon>Hexanauplia</taxon>
        <taxon>Copepoda</taxon>
        <taxon>Siphonostomatoida</taxon>
        <taxon>Caligidae</taxon>
        <taxon>Lepeophtheirus</taxon>
    </lineage>
</organism>
<accession>A0A0K2U596</accession>